<dbReference type="Gene3D" id="1.10.472.80">
    <property type="entry name" value="Ypt/Rab-GAP domain of gyp1p, domain 3"/>
    <property type="match status" value="1"/>
</dbReference>
<dbReference type="OrthoDB" id="295078at2759"/>
<dbReference type="Proteomes" id="UP000054359">
    <property type="component" value="Unassembled WGS sequence"/>
</dbReference>
<evidence type="ECO:0000313" key="2">
    <source>
        <dbReference type="EMBL" id="KFM66636.1"/>
    </source>
</evidence>
<feature type="non-terminal residue" evidence="2">
    <location>
        <position position="307"/>
    </location>
</feature>
<proteinExistence type="predicted"/>
<name>A0A087TNE7_STEMI</name>
<dbReference type="PANTHER" id="PTHR47728:SF1">
    <property type="entry name" value="RAB GTPASE ACTIVATING PROTEIN 1 LIKE"/>
    <property type="match status" value="1"/>
</dbReference>
<organism evidence="2 3">
    <name type="scientific">Stegodyphus mimosarum</name>
    <name type="common">African social velvet spider</name>
    <dbReference type="NCBI Taxonomy" id="407821"/>
    <lineage>
        <taxon>Eukaryota</taxon>
        <taxon>Metazoa</taxon>
        <taxon>Ecdysozoa</taxon>
        <taxon>Arthropoda</taxon>
        <taxon>Chelicerata</taxon>
        <taxon>Arachnida</taxon>
        <taxon>Araneae</taxon>
        <taxon>Araneomorphae</taxon>
        <taxon>Entelegynae</taxon>
        <taxon>Eresoidea</taxon>
        <taxon>Eresidae</taxon>
        <taxon>Stegodyphus</taxon>
    </lineage>
</organism>
<evidence type="ECO:0000313" key="3">
    <source>
        <dbReference type="Proteomes" id="UP000054359"/>
    </source>
</evidence>
<feature type="coiled-coil region" evidence="1">
    <location>
        <begin position="69"/>
        <end position="188"/>
    </location>
</feature>
<sequence length="307" mass="35622">MMSKKDLLALDFEGILKYFRVTLPKKYRSEKTARELLSVATSIKVKRLKKYTKDYLTQKELQKHQEDPLTKLQRENSKYQLNNLRLEHENDSLVNELLTVRSQLESELKSALEKLESYCKEISTTKKSLAEVEDEKRRLETEVNQLKELCRRELQQAESEISRNNTIISEYKQICSQLNLRLEKEQKLFQDFINTVKNEIGECEICCKKIFASNNSLIKKSNSVTNESSIDAVDSDKQIRELELELAQTKLALVEAECKNQDLIHQLNSAIAEIQASKNTWLHKTWSSLRDVTKKDGPSSTDNKEST</sequence>
<keyword evidence="1" id="KW-0175">Coiled coil</keyword>
<accession>A0A087TNE7</accession>
<keyword evidence="3" id="KW-1185">Reference proteome</keyword>
<dbReference type="OMA" id="SWINKAF"/>
<feature type="coiled-coil region" evidence="1">
    <location>
        <begin position="232"/>
        <end position="273"/>
    </location>
</feature>
<reference evidence="2 3" key="1">
    <citation type="submission" date="2013-11" db="EMBL/GenBank/DDBJ databases">
        <title>Genome sequencing of Stegodyphus mimosarum.</title>
        <authorList>
            <person name="Bechsgaard J."/>
        </authorList>
    </citation>
    <scope>NUCLEOTIDE SEQUENCE [LARGE SCALE GENOMIC DNA]</scope>
</reference>
<dbReference type="EMBL" id="KK116039">
    <property type="protein sequence ID" value="KFM66636.1"/>
    <property type="molecule type" value="Genomic_DNA"/>
</dbReference>
<protein>
    <submittedName>
        <fullName evidence="2">Rab GTPase-activating protein 1</fullName>
    </submittedName>
</protein>
<dbReference type="STRING" id="407821.A0A087TNE7"/>
<gene>
    <name evidence="2" type="ORF">X975_25721</name>
</gene>
<evidence type="ECO:0000256" key="1">
    <source>
        <dbReference type="SAM" id="Coils"/>
    </source>
</evidence>
<dbReference type="PANTHER" id="PTHR47728">
    <property type="entry name" value="RAB GTPASE-ACTIVATING PROTEIN 1-LIKE"/>
    <property type="match status" value="1"/>
</dbReference>
<dbReference type="AlphaFoldDB" id="A0A087TNE7"/>